<evidence type="ECO:0000259" key="1">
    <source>
        <dbReference type="Pfam" id="PF01408"/>
    </source>
</evidence>
<gene>
    <name evidence="2" type="ORF">D9757_010734</name>
</gene>
<comment type="caution">
    <text evidence="2">The sequence shown here is derived from an EMBL/GenBank/DDBJ whole genome shotgun (WGS) entry which is preliminary data.</text>
</comment>
<dbReference type="EMBL" id="JAACJN010000103">
    <property type="protein sequence ID" value="KAF5374071.1"/>
    <property type="molecule type" value="Genomic_DNA"/>
</dbReference>
<dbReference type="SUPFAM" id="SSF51735">
    <property type="entry name" value="NAD(P)-binding Rossmann-fold domains"/>
    <property type="match status" value="1"/>
</dbReference>
<protein>
    <recommendedName>
        <fullName evidence="1">Gfo/Idh/MocA-like oxidoreductase N-terminal domain-containing protein</fullName>
    </recommendedName>
</protein>
<name>A0A8H5GZA9_9AGAR</name>
<sequence>MYSEIAPEATEKKVTVKSYHGSAERIAADENVDMVVVAVRMTAHKEVAPKVIEAGKDLFIEWPAGNHGEETRKLYEAANEKGI</sequence>
<dbReference type="Proteomes" id="UP000518752">
    <property type="component" value="Unassembled WGS sequence"/>
</dbReference>
<dbReference type="GO" id="GO:0000166">
    <property type="term" value="F:nucleotide binding"/>
    <property type="evidence" value="ECO:0007669"/>
    <property type="project" value="InterPro"/>
</dbReference>
<reference evidence="2 3" key="1">
    <citation type="journal article" date="2020" name="ISME J.">
        <title>Uncovering the hidden diversity of litter-decomposition mechanisms in mushroom-forming fungi.</title>
        <authorList>
            <person name="Floudas D."/>
            <person name="Bentzer J."/>
            <person name="Ahren D."/>
            <person name="Johansson T."/>
            <person name="Persson P."/>
            <person name="Tunlid A."/>
        </authorList>
    </citation>
    <scope>NUCLEOTIDE SEQUENCE [LARGE SCALE GENOMIC DNA]</scope>
    <source>
        <strain evidence="2 3">CBS 406.79</strain>
    </source>
</reference>
<feature type="domain" description="Gfo/Idh/MocA-like oxidoreductase N-terminal" evidence="1">
    <location>
        <begin position="9"/>
        <end position="82"/>
    </location>
</feature>
<organism evidence="2 3">
    <name type="scientific">Collybiopsis confluens</name>
    <dbReference type="NCBI Taxonomy" id="2823264"/>
    <lineage>
        <taxon>Eukaryota</taxon>
        <taxon>Fungi</taxon>
        <taxon>Dikarya</taxon>
        <taxon>Basidiomycota</taxon>
        <taxon>Agaricomycotina</taxon>
        <taxon>Agaricomycetes</taxon>
        <taxon>Agaricomycetidae</taxon>
        <taxon>Agaricales</taxon>
        <taxon>Marasmiineae</taxon>
        <taxon>Omphalotaceae</taxon>
        <taxon>Collybiopsis</taxon>
    </lineage>
</organism>
<evidence type="ECO:0000313" key="2">
    <source>
        <dbReference type="EMBL" id="KAF5374071.1"/>
    </source>
</evidence>
<keyword evidence="3" id="KW-1185">Reference proteome</keyword>
<dbReference type="InterPro" id="IPR036291">
    <property type="entry name" value="NAD(P)-bd_dom_sf"/>
</dbReference>
<dbReference type="OrthoDB" id="64915at2759"/>
<proteinExistence type="predicted"/>
<evidence type="ECO:0000313" key="3">
    <source>
        <dbReference type="Proteomes" id="UP000518752"/>
    </source>
</evidence>
<accession>A0A8H5GZA9</accession>
<dbReference type="Pfam" id="PF01408">
    <property type="entry name" value="GFO_IDH_MocA"/>
    <property type="match status" value="1"/>
</dbReference>
<dbReference type="Gene3D" id="3.40.50.720">
    <property type="entry name" value="NAD(P)-binding Rossmann-like Domain"/>
    <property type="match status" value="1"/>
</dbReference>
<dbReference type="InterPro" id="IPR000683">
    <property type="entry name" value="Gfo/Idh/MocA-like_OxRdtase_N"/>
</dbReference>
<dbReference type="AlphaFoldDB" id="A0A8H5GZA9"/>